<keyword evidence="4 9" id="KW-0732">Signal</keyword>
<evidence type="ECO:0000256" key="6">
    <source>
        <dbReference type="ARBA" id="ARBA00022989"/>
    </source>
</evidence>
<evidence type="ECO:0000256" key="7">
    <source>
        <dbReference type="ARBA" id="ARBA00023136"/>
    </source>
</evidence>
<dbReference type="InterPro" id="IPR013210">
    <property type="entry name" value="LRR_N_plant-typ"/>
</dbReference>
<keyword evidence="3 8" id="KW-0812">Transmembrane</keyword>
<evidence type="ECO:0000259" key="10">
    <source>
        <dbReference type="Pfam" id="PF08263"/>
    </source>
</evidence>
<evidence type="ECO:0000256" key="4">
    <source>
        <dbReference type="ARBA" id="ARBA00022729"/>
    </source>
</evidence>
<sequence length="284" mass="30540">MAMTMLFSLLFCTAKATDDSGAETEAEALLRWKSTLIDATNSLSSWSIANSTCSWFGVTCDAAGHVTELDLLGADINGTLDALYSAAFENLTTIDLSHNNLDGAIPANICMLRTLTILDLSSNYLVGVIPINISMLIALTVLDLSGNNLAGAIPANISMLHTLTILDLSSNYLVGVIPINISMLIALTVLDLSGNNLAGAIPANISMLHTLTFLDLSSNNLTGAIPYQLSKLPRLAHLGLGDNHLTNPEYAMFFTPMPFLEFLSLSRPFTVFTFLKWHRSNGSR</sequence>
<dbReference type="STRING" id="39947.A0A0P0VF33"/>
<dbReference type="FunFam" id="3.80.10.10:FF:000400">
    <property type="entry name" value="Nuclear pore complex protein NUP107"/>
    <property type="match status" value="1"/>
</dbReference>
<dbReference type="SUPFAM" id="SSF52058">
    <property type="entry name" value="L domain-like"/>
    <property type="match status" value="1"/>
</dbReference>
<evidence type="ECO:0000256" key="5">
    <source>
        <dbReference type="ARBA" id="ARBA00022737"/>
    </source>
</evidence>
<organism evidence="11 12">
    <name type="scientific">Oryza sativa subsp. japonica</name>
    <name type="common">Rice</name>
    <dbReference type="NCBI Taxonomy" id="39947"/>
    <lineage>
        <taxon>Eukaryota</taxon>
        <taxon>Viridiplantae</taxon>
        <taxon>Streptophyta</taxon>
        <taxon>Embryophyta</taxon>
        <taxon>Tracheophyta</taxon>
        <taxon>Spermatophyta</taxon>
        <taxon>Magnoliopsida</taxon>
        <taxon>Liliopsida</taxon>
        <taxon>Poales</taxon>
        <taxon>Poaceae</taxon>
        <taxon>BOP clade</taxon>
        <taxon>Oryzoideae</taxon>
        <taxon>Oryzeae</taxon>
        <taxon>Oryzinae</taxon>
        <taxon>Oryza</taxon>
        <taxon>Oryza sativa</taxon>
    </lineage>
</organism>
<feature type="domain" description="Leucine-rich repeat-containing N-terminal plant-type" evidence="10">
    <location>
        <begin position="23"/>
        <end position="61"/>
    </location>
</feature>
<dbReference type="PANTHER" id="PTHR48009:SF16">
    <property type="entry name" value="LEUCINE-RICH REPEAT-CONTAINING N-TERMINAL PLANT-TYPE DOMAIN-CONTAINING PROTEIN"/>
    <property type="match status" value="1"/>
</dbReference>
<dbReference type="Proteomes" id="UP000059680">
    <property type="component" value="Chromosome 2"/>
</dbReference>
<dbReference type="InterPro" id="IPR032675">
    <property type="entry name" value="LRR_dom_sf"/>
</dbReference>
<dbReference type="InterPro" id="IPR053213">
    <property type="entry name" value="RLP29"/>
</dbReference>
<dbReference type="SMART" id="SM00369">
    <property type="entry name" value="LRR_TYP"/>
    <property type="match status" value="4"/>
</dbReference>
<dbReference type="SMR" id="A0A0P0VF33"/>
<dbReference type="GO" id="GO:0038023">
    <property type="term" value="F:signaling receptor activity"/>
    <property type="evidence" value="ECO:0000318"/>
    <property type="project" value="GO_Central"/>
</dbReference>
<evidence type="ECO:0000256" key="1">
    <source>
        <dbReference type="ARBA" id="ARBA00004370"/>
    </source>
</evidence>
<evidence type="ECO:0000256" key="9">
    <source>
        <dbReference type="SAM" id="SignalP"/>
    </source>
</evidence>
<dbReference type="GO" id="GO:0005886">
    <property type="term" value="C:plasma membrane"/>
    <property type="evidence" value="ECO:0000318"/>
    <property type="project" value="GO_Central"/>
</dbReference>
<dbReference type="PaxDb" id="39947-A0A0P0VF33"/>
<dbReference type="PANTHER" id="PTHR48009">
    <property type="entry name" value="LEUCINE-RICH REPEAT (LRR) FAMILY PROTEIN"/>
    <property type="match status" value="1"/>
</dbReference>
<gene>
    <name evidence="11" type="ordered locus">Os02g0161450</name>
    <name evidence="11" type="ORF">OSNPB_020161450</name>
</gene>
<evidence type="ECO:0000256" key="2">
    <source>
        <dbReference type="ARBA" id="ARBA00022614"/>
    </source>
</evidence>
<dbReference type="PRINTS" id="PR00019">
    <property type="entry name" value="LEURICHRPT"/>
</dbReference>
<dbReference type="InterPro" id="IPR001611">
    <property type="entry name" value="Leu-rich_rpt"/>
</dbReference>
<dbReference type="EMBL" id="AP014958">
    <property type="protein sequence ID" value="BAS77114.1"/>
    <property type="molecule type" value="Genomic_DNA"/>
</dbReference>
<feature type="signal peptide" evidence="9">
    <location>
        <begin position="1"/>
        <end position="16"/>
    </location>
</feature>
<name>A0A0P0VF33_ORYSJ</name>
<reference evidence="11 12" key="3">
    <citation type="journal article" date="2013" name="Rice">
        <title>Improvement of the Oryza sativa Nipponbare reference genome using next generation sequence and optical map data.</title>
        <authorList>
            <person name="Kawahara Y."/>
            <person name="de la Bastide M."/>
            <person name="Hamilton J.P."/>
            <person name="Kanamori H."/>
            <person name="McCombie W.R."/>
            <person name="Ouyang S."/>
            <person name="Schwartz D.C."/>
            <person name="Tanaka T."/>
            <person name="Wu J."/>
            <person name="Zhou S."/>
            <person name="Childs K.L."/>
            <person name="Davidson R.M."/>
            <person name="Lin H."/>
            <person name="Quesada-Ocampo L."/>
            <person name="Vaillancourt B."/>
            <person name="Sakai H."/>
            <person name="Lee S.S."/>
            <person name="Kim J."/>
            <person name="Numa H."/>
            <person name="Itoh T."/>
            <person name="Buell C.R."/>
            <person name="Matsumoto T."/>
        </authorList>
    </citation>
    <scope>NUCLEOTIDE SEQUENCE [LARGE SCALE GENOMIC DNA]</scope>
    <source>
        <strain evidence="12">cv. Nipponbare</strain>
    </source>
</reference>
<keyword evidence="7 8" id="KW-0472">Membrane</keyword>
<keyword evidence="2" id="KW-0433">Leucine-rich repeat</keyword>
<dbReference type="OrthoDB" id="648113at2759"/>
<reference evidence="11 12" key="2">
    <citation type="journal article" date="2013" name="Plant Cell Physiol.">
        <title>Rice Annotation Project Database (RAP-DB): an integrative and interactive database for rice genomics.</title>
        <authorList>
            <person name="Sakai H."/>
            <person name="Lee S.S."/>
            <person name="Tanaka T."/>
            <person name="Numa H."/>
            <person name="Kim J."/>
            <person name="Kawahara Y."/>
            <person name="Wakimoto H."/>
            <person name="Yang C.C."/>
            <person name="Iwamoto M."/>
            <person name="Abe T."/>
            <person name="Yamada Y."/>
            <person name="Muto A."/>
            <person name="Inokuchi H."/>
            <person name="Ikemura T."/>
            <person name="Matsumoto T."/>
            <person name="Sasaki T."/>
            <person name="Itoh T."/>
        </authorList>
    </citation>
    <scope>NUCLEOTIDE SEQUENCE [LARGE SCALE GENOMIC DNA]</scope>
    <source>
        <strain evidence="12">cv. Nipponbare</strain>
    </source>
</reference>
<protein>
    <submittedName>
        <fullName evidence="11">Os02g0161450 protein</fullName>
    </submittedName>
</protein>
<keyword evidence="6 8" id="KW-1133">Transmembrane helix</keyword>
<comment type="subcellular location">
    <subcellularLocation>
        <location evidence="1">Membrane</location>
    </subcellularLocation>
</comment>
<feature type="chain" id="PRO_5006056318" evidence="9">
    <location>
        <begin position="17"/>
        <end position="284"/>
    </location>
</feature>
<dbReference type="InParanoid" id="A0A0P0VF33"/>
<dbReference type="Pfam" id="PF13855">
    <property type="entry name" value="LRR_8"/>
    <property type="match status" value="2"/>
</dbReference>
<evidence type="ECO:0000313" key="12">
    <source>
        <dbReference type="Proteomes" id="UP000059680"/>
    </source>
</evidence>
<accession>A0A0P0VF33</accession>
<keyword evidence="5" id="KW-0677">Repeat</keyword>
<dbReference type="AlphaFoldDB" id="A0A0P0VF33"/>
<feature type="transmembrane region" description="Helical" evidence="8">
    <location>
        <begin position="124"/>
        <end position="142"/>
    </location>
</feature>
<keyword evidence="12" id="KW-1185">Reference proteome</keyword>
<dbReference type="Gene3D" id="3.80.10.10">
    <property type="entry name" value="Ribonuclease Inhibitor"/>
    <property type="match status" value="2"/>
</dbReference>
<dbReference type="Pfam" id="PF00560">
    <property type="entry name" value="LRR_1"/>
    <property type="match status" value="1"/>
</dbReference>
<feature type="transmembrane region" description="Helical" evidence="8">
    <location>
        <begin position="172"/>
        <end position="190"/>
    </location>
</feature>
<reference evidence="12" key="1">
    <citation type="journal article" date="2005" name="Nature">
        <title>The map-based sequence of the rice genome.</title>
        <authorList>
            <consortium name="International rice genome sequencing project (IRGSP)"/>
            <person name="Matsumoto T."/>
            <person name="Wu J."/>
            <person name="Kanamori H."/>
            <person name="Katayose Y."/>
            <person name="Fujisawa M."/>
            <person name="Namiki N."/>
            <person name="Mizuno H."/>
            <person name="Yamamoto K."/>
            <person name="Antonio B.A."/>
            <person name="Baba T."/>
            <person name="Sakata K."/>
            <person name="Nagamura Y."/>
            <person name="Aoki H."/>
            <person name="Arikawa K."/>
            <person name="Arita K."/>
            <person name="Bito T."/>
            <person name="Chiden Y."/>
            <person name="Fujitsuka N."/>
            <person name="Fukunaka R."/>
            <person name="Hamada M."/>
            <person name="Harada C."/>
            <person name="Hayashi A."/>
            <person name="Hijishita S."/>
            <person name="Honda M."/>
            <person name="Hosokawa S."/>
            <person name="Ichikawa Y."/>
            <person name="Idonuma A."/>
            <person name="Iijima M."/>
            <person name="Ikeda M."/>
            <person name="Ikeno M."/>
            <person name="Ito K."/>
            <person name="Ito S."/>
            <person name="Ito T."/>
            <person name="Ito Y."/>
            <person name="Ito Y."/>
            <person name="Iwabuchi A."/>
            <person name="Kamiya K."/>
            <person name="Karasawa W."/>
            <person name="Kurita K."/>
            <person name="Katagiri S."/>
            <person name="Kikuta A."/>
            <person name="Kobayashi H."/>
            <person name="Kobayashi N."/>
            <person name="Machita K."/>
            <person name="Maehara T."/>
            <person name="Masukawa M."/>
            <person name="Mizubayashi T."/>
            <person name="Mukai Y."/>
            <person name="Nagasaki H."/>
            <person name="Nagata Y."/>
            <person name="Naito S."/>
            <person name="Nakashima M."/>
            <person name="Nakama Y."/>
            <person name="Nakamichi Y."/>
            <person name="Nakamura M."/>
            <person name="Meguro A."/>
            <person name="Negishi M."/>
            <person name="Ohta I."/>
            <person name="Ohta T."/>
            <person name="Okamoto M."/>
            <person name="Ono N."/>
            <person name="Saji S."/>
            <person name="Sakaguchi M."/>
            <person name="Sakai K."/>
            <person name="Shibata M."/>
            <person name="Shimokawa T."/>
            <person name="Song J."/>
            <person name="Takazaki Y."/>
            <person name="Terasawa K."/>
            <person name="Tsugane M."/>
            <person name="Tsuji K."/>
            <person name="Ueda S."/>
            <person name="Waki K."/>
            <person name="Yamagata H."/>
            <person name="Yamamoto M."/>
            <person name="Yamamoto S."/>
            <person name="Yamane H."/>
            <person name="Yoshiki S."/>
            <person name="Yoshihara R."/>
            <person name="Yukawa K."/>
            <person name="Zhong H."/>
            <person name="Yano M."/>
            <person name="Yuan Q."/>
            <person name="Ouyang S."/>
            <person name="Liu J."/>
            <person name="Jones K.M."/>
            <person name="Gansberger K."/>
            <person name="Moffat K."/>
            <person name="Hill J."/>
            <person name="Bera J."/>
            <person name="Fadrosh D."/>
            <person name="Jin S."/>
            <person name="Johri S."/>
            <person name="Kim M."/>
            <person name="Overton L."/>
            <person name="Reardon M."/>
            <person name="Tsitrin T."/>
            <person name="Vuong H."/>
            <person name="Weaver B."/>
            <person name="Ciecko A."/>
            <person name="Tallon L."/>
            <person name="Jackson J."/>
            <person name="Pai G."/>
            <person name="Aken S.V."/>
            <person name="Utterback T."/>
            <person name="Reidmuller S."/>
            <person name="Feldblyum T."/>
            <person name="Hsiao J."/>
            <person name="Zismann V."/>
            <person name="Iobst S."/>
            <person name="de Vazeille A.R."/>
            <person name="Buell C.R."/>
            <person name="Ying K."/>
            <person name="Li Y."/>
            <person name="Lu T."/>
            <person name="Huang Y."/>
            <person name="Zhao Q."/>
            <person name="Feng Q."/>
            <person name="Zhang L."/>
            <person name="Zhu J."/>
            <person name="Weng Q."/>
            <person name="Mu J."/>
            <person name="Lu Y."/>
            <person name="Fan D."/>
            <person name="Liu Y."/>
            <person name="Guan J."/>
            <person name="Zhang Y."/>
            <person name="Yu S."/>
            <person name="Liu X."/>
            <person name="Zhang Y."/>
            <person name="Hong G."/>
            <person name="Han B."/>
            <person name="Choisne N."/>
            <person name="Demange N."/>
            <person name="Orjeda G."/>
            <person name="Samain S."/>
            <person name="Cattolico L."/>
            <person name="Pelletier E."/>
            <person name="Couloux A."/>
            <person name="Segurens B."/>
            <person name="Wincker P."/>
            <person name="D'Hont A."/>
            <person name="Scarpelli C."/>
            <person name="Weissenbach J."/>
            <person name="Salanoubat M."/>
            <person name="Quetier F."/>
            <person name="Yu Y."/>
            <person name="Kim H.R."/>
            <person name="Rambo T."/>
            <person name="Currie J."/>
            <person name="Collura K."/>
            <person name="Luo M."/>
            <person name="Yang T."/>
            <person name="Ammiraju J.S.S."/>
            <person name="Engler F."/>
            <person name="Soderlund C."/>
            <person name="Wing R.A."/>
            <person name="Palmer L.E."/>
            <person name="de la Bastide M."/>
            <person name="Spiegel L."/>
            <person name="Nascimento L."/>
            <person name="Zutavern T."/>
            <person name="O'Shaughnessy A."/>
            <person name="Dike S."/>
            <person name="Dedhia N."/>
            <person name="Preston R."/>
            <person name="Balija V."/>
            <person name="McCombie W.R."/>
            <person name="Chow T."/>
            <person name="Chen H."/>
            <person name="Chung M."/>
            <person name="Chen C."/>
            <person name="Shaw J."/>
            <person name="Wu H."/>
            <person name="Hsiao K."/>
            <person name="Chao Y."/>
            <person name="Chu M."/>
            <person name="Cheng C."/>
            <person name="Hour A."/>
            <person name="Lee P."/>
            <person name="Lin S."/>
            <person name="Lin Y."/>
            <person name="Liou J."/>
            <person name="Liu S."/>
            <person name="Hsing Y."/>
            <person name="Raghuvanshi S."/>
            <person name="Mohanty A."/>
            <person name="Bharti A.K."/>
            <person name="Gaur A."/>
            <person name="Gupta V."/>
            <person name="Kumar D."/>
            <person name="Ravi V."/>
            <person name="Vij S."/>
            <person name="Kapur A."/>
            <person name="Khurana P."/>
            <person name="Khurana P."/>
            <person name="Khurana J.P."/>
            <person name="Tyagi A.K."/>
            <person name="Gaikwad K."/>
            <person name="Singh A."/>
            <person name="Dalal V."/>
            <person name="Srivastava S."/>
            <person name="Dixit A."/>
            <person name="Pal A.K."/>
            <person name="Ghazi I.A."/>
            <person name="Yadav M."/>
            <person name="Pandit A."/>
            <person name="Bhargava A."/>
            <person name="Sureshbabu K."/>
            <person name="Batra K."/>
            <person name="Sharma T.R."/>
            <person name="Mohapatra T."/>
            <person name="Singh N.K."/>
            <person name="Messing J."/>
            <person name="Nelson A.B."/>
            <person name="Fuks G."/>
            <person name="Kavchok S."/>
            <person name="Keizer G."/>
            <person name="Linton E."/>
            <person name="Llaca V."/>
            <person name="Song R."/>
            <person name="Tanyolac B."/>
            <person name="Young S."/>
            <person name="Ho-Il K."/>
            <person name="Hahn J.H."/>
            <person name="Sangsakoo G."/>
            <person name="Vanavichit A."/>
            <person name="de Mattos Luiz.A.T."/>
            <person name="Zimmer P.D."/>
            <person name="Malone G."/>
            <person name="Dellagostin O."/>
            <person name="de Oliveira A.C."/>
            <person name="Bevan M."/>
            <person name="Bancroft I."/>
            <person name="Minx P."/>
            <person name="Cordum H."/>
            <person name="Wilson R."/>
            <person name="Cheng Z."/>
            <person name="Jin W."/>
            <person name="Jiang J."/>
            <person name="Leong S.A."/>
            <person name="Iwama H."/>
            <person name="Gojobori T."/>
            <person name="Itoh T."/>
            <person name="Niimura Y."/>
            <person name="Fujii Y."/>
            <person name="Habara T."/>
            <person name="Sakai H."/>
            <person name="Sato Y."/>
            <person name="Wilson G."/>
            <person name="Kumar K."/>
            <person name="McCouch S."/>
            <person name="Juretic N."/>
            <person name="Hoen D."/>
            <person name="Wright S."/>
            <person name="Bruskiewich R."/>
            <person name="Bureau T."/>
            <person name="Miyao A."/>
            <person name="Hirochika H."/>
            <person name="Nishikawa T."/>
            <person name="Kadowaki K."/>
            <person name="Sugiura M."/>
            <person name="Burr B."/>
            <person name="Sasaki T."/>
        </authorList>
    </citation>
    <scope>NUCLEOTIDE SEQUENCE [LARGE SCALE GENOMIC DNA]</scope>
    <source>
        <strain evidence="12">cv. Nipponbare</strain>
    </source>
</reference>
<evidence type="ECO:0000256" key="3">
    <source>
        <dbReference type="ARBA" id="ARBA00022692"/>
    </source>
</evidence>
<proteinExistence type="predicted"/>
<evidence type="ECO:0000313" key="11">
    <source>
        <dbReference type="EMBL" id="BAS77114.1"/>
    </source>
</evidence>
<evidence type="ECO:0000256" key="8">
    <source>
        <dbReference type="SAM" id="Phobius"/>
    </source>
</evidence>
<dbReference type="Pfam" id="PF08263">
    <property type="entry name" value="LRRNT_2"/>
    <property type="match status" value="1"/>
</dbReference>
<dbReference type="InterPro" id="IPR003591">
    <property type="entry name" value="Leu-rich_rpt_typical-subtyp"/>
</dbReference>